<evidence type="ECO:0000256" key="2">
    <source>
        <dbReference type="ARBA" id="ARBA00010388"/>
    </source>
</evidence>
<dbReference type="PANTHER" id="PTHR34583:SF2">
    <property type="entry name" value="ANTIPORTER SUBUNIT MNHC2-RELATED"/>
    <property type="match status" value="1"/>
</dbReference>
<feature type="transmembrane region" description="Helical" evidence="7">
    <location>
        <begin position="37"/>
        <end position="54"/>
    </location>
</feature>
<keyword evidence="6 7" id="KW-0472">Membrane</keyword>
<gene>
    <name evidence="8" type="ORF">E5163_11960</name>
</gene>
<sequence>MNALADSATLFALTGVLLVALGFYGFVAGAQPIRKVIAFNIVASGVFLLFGATGRTEGTVDPVAQALIITGLVVGVAITTFALALIVRRAEDERSKSGEEARE</sequence>
<dbReference type="GO" id="GO:0005886">
    <property type="term" value="C:plasma membrane"/>
    <property type="evidence" value="ECO:0007669"/>
    <property type="project" value="UniProtKB-SubCell"/>
</dbReference>
<keyword evidence="3" id="KW-1003">Cell membrane</keyword>
<dbReference type="Gene3D" id="1.10.287.3510">
    <property type="match status" value="1"/>
</dbReference>
<accession>A0A4S2H0B6</accession>
<evidence type="ECO:0000256" key="1">
    <source>
        <dbReference type="ARBA" id="ARBA00004651"/>
    </source>
</evidence>
<evidence type="ECO:0000256" key="3">
    <source>
        <dbReference type="ARBA" id="ARBA00022475"/>
    </source>
</evidence>
<reference evidence="8 9" key="1">
    <citation type="journal article" date="2017" name="Int. J. Syst. Evol. Microbiol.">
        <title>Marinicauda algicola sp. nov., isolated from a marine red alga Rhodosorus marinus.</title>
        <authorList>
            <person name="Jeong S.E."/>
            <person name="Jeon S.H."/>
            <person name="Chun B.H."/>
            <person name="Kim D.W."/>
            <person name="Jeon C.O."/>
        </authorList>
    </citation>
    <scope>NUCLEOTIDE SEQUENCE [LARGE SCALE GENOMIC DNA]</scope>
    <source>
        <strain evidence="8 9">JCM 31718</strain>
    </source>
</reference>
<comment type="subcellular location">
    <subcellularLocation>
        <location evidence="1">Cell membrane</location>
        <topology evidence="1">Multi-pass membrane protein</topology>
    </subcellularLocation>
</comment>
<dbReference type="PANTHER" id="PTHR34583">
    <property type="entry name" value="ANTIPORTER SUBUNIT MNHC2-RELATED"/>
    <property type="match status" value="1"/>
</dbReference>
<evidence type="ECO:0000256" key="4">
    <source>
        <dbReference type="ARBA" id="ARBA00022692"/>
    </source>
</evidence>
<proteinExistence type="inferred from homology"/>
<comment type="similarity">
    <text evidence="2">Belongs to the CPA3 antiporters (TC 2.A.63) subunit C family.</text>
</comment>
<evidence type="ECO:0000313" key="8">
    <source>
        <dbReference type="EMBL" id="TGY88522.1"/>
    </source>
</evidence>
<dbReference type="InterPro" id="IPR050601">
    <property type="entry name" value="CPA3_antiporter_subunitC"/>
</dbReference>
<feature type="transmembrane region" description="Helical" evidence="7">
    <location>
        <begin position="66"/>
        <end position="87"/>
    </location>
</feature>
<protein>
    <recommendedName>
        <fullName evidence="10">Na+/H+ antiporter subunit C</fullName>
    </recommendedName>
</protein>
<organism evidence="8 9">
    <name type="scientific">Marinicauda algicola</name>
    <dbReference type="NCBI Taxonomy" id="2029849"/>
    <lineage>
        <taxon>Bacteria</taxon>
        <taxon>Pseudomonadati</taxon>
        <taxon>Pseudomonadota</taxon>
        <taxon>Alphaproteobacteria</taxon>
        <taxon>Maricaulales</taxon>
        <taxon>Maricaulaceae</taxon>
        <taxon>Marinicauda</taxon>
    </lineage>
</organism>
<keyword evidence="4 7" id="KW-0812">Transmembrane</keyword>
<dbReference type="AlphaFoldDB" id="A0A4S2H0B6"/>
<feature type="transmembrane region" description="Helical" evidence="7">
    <location>
        <begin position="12"/>
        <end position="30"/>
    </location>
</feature>
<dbReference type="RefSeq" id="WP_135996368.1">
    <property type="nucleotide sequence ID" value="NZ_CP071057.1"/>
</dbReference>
<name>A0A4S2H0B6_9PROT</name>
<dbReference type="EMBL" id="SRXW01000003">
    <property type="protein sequence ID" value="TGY88522.1"/>
    <property type="molecule type" value="Genomic_DNA"/>
</dbReference>
<comment type="caution">
    <text evidence="8">The sequence shown here is derived from an EMBL/GenBank/DDBJ whole genome shotgun (WGS) entry which is preliminary data.</text>
</comment>
<evidence type="ECO:0000256" key="7">
    <source>
        <dbReference type="SAM" id="Phobius"/>
    </source>
</evidence>
<keyword evidence="9" id="KW-1185">Reference proteome</keyword>
<evidence type="ECO:0000313" key="9">
    <source>
        <dbReference type="Proteomes" id="UP000308054"/>
    </source>
</evidence>
<evidence type="ECO:0000256" key="5">
    <source>
        <dbReference type="ARBA" id="ARBA00022989"/>
    </source>
</evidence>
<evidence type="ECO:0000256" key="6">
    <source>
        <dbReference type="ARBA" id="ARBA00023136"/>
    </source>
</evidence>
<evidence type="ECO:0008006" key="10">
    <source>
        <dbReference type="Google" id="ProtNLM"/>
    </source>
</evidence>
<dbReference type="InterPro" id="IPR039428">
    <property type="entry name" value="NUOK/Mnh_C1-like"/>
</dbReference>
<dbReference type="OrthoDB" id="9799219at2"/>
<dbReference type="Proteomes" id="UP000308054">
    <property type="component" value="Unassembled WGS sequence"/>
</dbReference>
<keyword evidence="5 7" id="KW-1133">Transmembrane helix</keyword>
<dbReference type="Pfam" id="PF00420">
    <property type="entry name" value="Oxidored_q2"/>
    <property type="match status" value="1"/>
</dbReference>